<comment type="caution">
    <text evidence="2">Once thought to be involved in copper homeostasis, experiments in E.coli have shown this is not the case.</text>
</comment>
<dbReference type="InterPro" id="IPR005627">
    <property type="entry name" value="CutC-like"/>
</dbReference>
<evidence type="ECO:0000256" key="2">
    <source>
        <dbReference type="HAMAP-Rule" id="MF_00795"/>
    </source>
</evidence>
<dbReference type="GO" id="GO:0005507">
    <property type="term" value="F:copper ion binding"/>
    <property type="evidence" value="ECO:0007669"/>
    <property type="project" value="TreeGrafter"/>
</dbReference>
<dbReference type="RefSeq" id="WP_143917173.1">
    <property type="nucleotide sequence ID" value="NZ_CANMIK010000040.1"/>
</dbReference>
<gene>
    <name evidence="2" type="primary">cutC</name>
    <name evidence="3" type="ORF">FOF46_16155</name>
</gene>
<protein>
    <recommendedName>
        <fullName evidence="2">PF03932 family protein CutC</fullName>
    </recommendedName>
</protein>
<dbReference type="PANTHER" id="PTHR12598:SF0">
    <property type="entry name" value="COPPER HOMEOSTASIS PROTEIN CUTC HOMOLOG"/>
    <property type="match status" value="1"/>
</dbReference>
<dbReference type="GO" id="GO:0005737">
    <property type="term" value="C:cytoplasm"/>
    <property type="evidence" value="ECO:0007669"/>
    <property type="project" value="UniProtKB-SubCell"/>
</dbReference>
<comment type="similarity">
    <text evidence="1 2">Belongs to the CutC family.</text>
</comment>
<sequence length="212" mass="23401">MFIKEACVERISQAQLAEQKGANRIELCGDLSVGGITPSLEIIIEAKEKIHIPIHVMIRPRGGDFVYSDDEFEEMKNQILDCHKSKVDGVVFGILKRDNTLDIDRITVLAQIAMPMAIVFHKAIDETPNIIKALHDLIKIEGITGILTSGGKTKAKEGKVILKKMVALAKNKVEIISAGSITNDNIQKLHQFIKGPSYHGKRIVGNLNEVND</sequence>
<keyword evidence="4" id="KW-1185">Reference proteome</keyword>
<reference evidence="3 4" key="1">
    <citation type="submission" date="2019-07" db="EMBL/GenBank/DDBJ databases">
        <title>The draft genome sequence of Aquimarina algiphila M91.</title>
        <authorList>
            <person name="Meng X."/>
        </authorList>
    </citation>
    <scope>NUCLEOTIDE SEQUENCE [LARGE SCALE GENOMIC DNA]</scope>
    <source>
        <strain evidence="3 4">M91</strain>
    </source>
</reference>
<dbReference type="InterPro" id="IPR036822">
    <property type="entry name" value="CutC-like_dom_sf"/>
</dbReference>
<comment type="caution">
    <text evidence="3">The sequence shown here is derived from an EMBL/GenBank/DDBJ whole genome shotgun (WGS) entry which is preliminary data.</text>
</comment>
<dbReference type="Proteomes" id="UP000318833">
    <property type="component" value="Unassembled WGS sequence"/>
</dbReference>
<proteinExistence type="inferred from homology"/>
<evidence type="ECO:0000256" key="1">
    <source>
        <dbReference type="ARBA" id="ARBA00007768"/>
    </source>
</evidence>
<dbReference type="Gene3D" id="3.20.20.380">
    <property type="entry name" value="Copper homeostasis (CutC) domain"/>
    <property type="match status" value="1"/>
</dbReference>
<dbReference type="SUPFAM" id="SSF110395">
    <property type="entry name" value="CutC-like"/>
    <property type="match status" value="1"/>
</dbReference>
<dbReference type="EMBL" id="VLNR01000034">
    <property type="protein sequence ID" value="TSE07319.1"/>
    <property type="molecule type" value="Genomic_DNA"/>
</dbReference>
<evidence type="ECO:0000313" key="3">
    <source>
        <dbReference type="EMBL" id="TSE07319.1"/>
    </source>
</evidence>
<evidence type="ECO:0000313" key="4">
    <source>
        <dbReference type="Proteomes" id="UP000318833"/>
    </source>
</evidence>
<organism evidence="3 4">
    <name type="scientific">Aquimarina algiphila</name>
    <dbReference type="NCBI Taxonomy" id="2047982"/>
    <lineage>
        <taxon>Bacteria</taxon>
        <taxon>Pseudomonadati</taxon>
        <taxon>Bacteroidota</taxon>
        <taxon>Flavobacteriia</taxon>
        <taxon>Flavobacteriales</taxon>
        <taxon>Flavobacteriaceae</taxon>
        <taxon>Aquimarina</taxon>
    </lineage>
</organism>
<comment type="subcellular location">
    <subcellularLocation>
        <location evidence="2">Cytoplasm</location>
    </subcellularLocation>
</comment>
<accession>A0A554VI99</accession>
<dbReference type="OrthoDB" id="9815677at2"/>
<keyword evidence="2" id="KW-0963">Cytoplasm</keyword>
<dbReference type="PANTHER" id="PTHR12598">
    <property type="entry name" value="COPPER HOMEOSTASIS PROTEIN CUTC"/>
    <property type="match status" value="1"/>
</dbReference>
<dbReference type="AlphaFoldDB" id="A0A554VI99"/>
<dbReference type="HAMAP" id="MF_00795">
    <property type="entry name" value="CutC"/>
    <property type="match status" value="1"/>
</dbReference>
<name>A0A554VI99_9FLAO</name>
<dbReference type="Pfam" id="PF03932">
    <property type="entry name" value="CutC"/>
    <property type="match status" value="1"/>
</dbReference>